<dbReference type="Gene3D" id="1.20.1050.10">
    <property type="match status" value="1"/>
</dbReference>
<feature type="domain" description="GST N-terminal" evidence="1">
    <location>
        <begin position="1"/>
        <end position="81"/>
    </location>
</feature>
<dbReference type="Pfam" id="PF02798">
    <property type="entry name" value="GST_N"/>
    <property type="match status" value="1"/>
</dbReference>
<dbReference type="SFLD" id="SFLDG01150">
    <property type="entry name" value="Main.1:_Beta-like"/>
    <property type="match status" value="1"/>
</dbReference>
<protein>
    <submittedName>
        <fullName evidence="2">Glutathione S-transferase family protein</fullName>
    </submittedName>
</protein>
<gene>
    <name evidence="2" type="ORF">EYC87_07295</name>
</gene>
<dbReference type="InterPro" id="IPR036249">
    <property type="entry name" value="Thioredoxin-like_sf"/>
</dbReference>
<evidence type="ECO:0000313" key="2">
    <source>
        <dbReference type="EMBL" id="MCX2973390.1"/>
    </source>
</evidence>
<comment type="caution">
    <text evidence="2">The sequence shown here is derived from an EMBL/GenBank/DDBJ whole genome shotgun (WGS) entry which is preliminary data.</text>
</comment>
<dbReference type="PANTHER" id="PTHR44051:SF9">
    <property type="entry name" value="GLUTATHIONE S-TRANSFERASE 1"/>
    <property type="match status" value="1"/>
</dbReference>
<dbReference type="PANTHER" id="PTHR44051">
    <property type="entry name" value="GLUTATHIONE S-TRANSFERASE-RELATED"/>
    <property type="match status" value="1"/>
</dbReference>
<dbReference type="EMBL" id="SHNP01000002">
    <property type="protein sequence ID" value="MCX2973390.1"/>
    <property type="molecule type" value="Genomic_DNA"/>
</dbReference>
<name>A0ABT3STS5_9GAMM</name>
<evidence type="ECO:0000313" key="3">
    <source>
        <dbReference type="Proteomes" id="UP001143307"/>
    </source>
</evidence>
<accession>A0ABT3STS5</accession>
<dbReference type="InterPro" id="IPR040079">
    <property type="entry name" value="Glutathione_S-Trfase"/>
</dbReference>
<dbReference type="Pfam" id="PF14497">
    <property type="entry name" value="GST_C_3"/>
    <property type="match status" value="1"/>
</dbReference>
<dbReference type="Gene3D" id="3.40.30.10">
    <property type="entry name" value="Glutaredoxin"/>
    <property type="match status" value="1"/>
</dbReference>
<dbReference type="SFLD" id="SFLDG00358">
    <property type="entry name" value="Main_(cytGST)"/>
    <property type="match status" value="1"/>
</dbReference>
<dbReference type="Proteomes" id="UP001143307">
    <property type="component" value="Unassembled WGS sequence"/>
</dbReference>
<reference evidence="2" key="1">
    <citation type="submission" date="2019-02" db="EMBL/GenBank/DDBJ databases">
        <authorList>
            <person name="Li S.-H."/>
        </authorList>
    </citation>
    <scope>NUCLEOTIDE SEQUENCE</scope>
    <source>
        <strain evidence="2">IMCC8485</strain>
    </source>
</reference>
<dbReference type="CDD" id="cd03046">
    <property type="entry name" value="GST_N_GTT1_like"/>
    <property type="match status" value="1"/>
</dbReference>
<dbReference type="SUPFAM" id="SSF47616">
    <property type="entry name" value="GST C-terminal domain-like"/>
    <property type="match status" value="1"/>
</dbReference>
<dbReference type="SUPFAM" id="SSF52833">
    <property type="entry name" value="Thioredoxin-like"/>
    <property type="match status" value="1"/>
</dbReference>
<sequence>MLTIHHLRVGRSLFTVWLLEELELEYKLIEYNRHPETMRAPPELKAVHPLGKSPVIDDDGLILSESGAIATYLLEKHDTENRLSPPRSDLNTWAEYIQWLHYAEGSVFTPLMMKLLSMRAGGTVELLDMFADPEVELHFSHIASKLGDSDYILGSDLSGADFGIGYMVNMAHMLGLLEPFPSLVAYVERLRTRPAFLRAIDRAVE</sequence>
<proteinExistence type="predicted"/>
<dbReference type="InterPro" id="IPR004045">
    <property type="entry name" value="Glutathione_S-Trfase_N"/>
</dbReference>
<dbReference type="PROSITE" id="PS50404">
    <property type="entry name" value="GST_NTER"/>
    <property type="match status" value="1"/>
</dbReference>
<keyword evidence="3" id="KW-1185">Reference proteome</keyword>
<dbReference type="InterPro" id="IPR036282">
    <property type="entry name" value="Glutathione-S-Trfase_C_sf"/>
</dbReference>
<dbReference type="SFLD" id="SFLDS00019">
    <property type="entry name" value="Glutathione_Transferase_(cytos"/>
    <property type="match status" value="1"/>
</dbReference>
<dbReference type="InterPro" id="IPR004046">
    <property type="entry name" value="GST_C"/>
</dbReference>
<evidence type="ECO:0000259" key="1">
    <source>
        <dbReference type="PROSITE" id="PS50404"/>
    </source>
</evidence>
<dbReference type="RefSeq" id="WP_279252306.1">
    <property type="nucleotide sequence ID" value="NZ_SHNP01000002.1"/>
</dbReference>
<organism evidence="2 3">
    <name type="scientific">Candidatus Seongchinamella marina</name>
    <dbReference type="NCBI Taxonomy" id="2518990"/>
    <lineage>
        <taxon>Bacteria</taxon>
        <taxon>Pseudomonadati</taxon>
        <taxon>Pseudomonadota</taxon>
        <taxon>Gammaproteobacteria</taxon>
        <taxon>Cellvibrionales</taxon>
        <taxon>Halieaceae</taxon>
        <taxon>Seongchinamella</taxon>
    </lineage>
</organism>